<dbReference type="AlphaFoldDB" id="A0A0F9GL85"/>
<sequence length="60" mass="6815">MFDKVKDPVCGMKVSKKTAAATSEHMDKTFYFCSKACKKKFDQEPMKHMKMEEKKGGCCG</sequence>
<protein>
    <recommendedName>
        <fullName evidence="1">TRASH domain-containing protein</fullName>
    </recommendedName>
</protein>
<proteinExistence type="predicted"/>
<dbReference type="InterPro" id="IPR009078">
    <property type="entry name" value="Ferritin-like_SF"/>
</dbReference>
<dbReference type="InterPro" id="IPR012348">
    <property type="entry name" value="RNR-like"/>
</dbReference>
<feature type="domain" description="TRASH" evidence="1">
    <location>
        <begin position="7"/>
        <end position="45"/>
    </location>
</feature>
<dbReference type="EMBL" id="LAZR01025976">
    <property type="protein sequence ID" value="KKL70175.1"/>
    <property type="molecule type" value="Genomic_DNA"/>
</dbReference>
<dbReference type="InterPro" id="IPR007029">
    <property type="entry name" value="YHS_dom"/>
</dbReference>
<evidence type="ECO:0000259" key="1">
    <source>
        <dbReference type="SMART" id="SM00746"/>
    </source>
</evidence>
<dbReference type="SMART" id="SM00746">
    <property type="entry name" value="TRASH"/>
    <property type="match status" value="1"/>
</dbReference>
<dbReference type="InterPro" id="IPR011017">
    <property type="entry name" value="TRASH_dom"/>
</dbReference>
<reference evidence="2" key="1">
    <citation type="journal article" date="2015" name="Nature">
        <title>Complex archaea that bridge the gap between prokaryotes and eukaryotes.</title>
        <authorList>
            <person name="Spang A."/>
            <person name="Saw J.H."/>
            <person name="Jorgensen S.L."/>
            <person name="Zaremba-Niedzwiedzka K."/>
            <person name="Martijn J."/>
            <person name="Lind A.E."/>
            <person name="van Eijk R."/>
            <person name="Schleper C."/>
            <person name="Guy L."/>
            <person name="Ettema T.J."/>
        </authorList>
    </citation>
    <scope>NUCLEOTIDE SEQUENCE</scope>
</reference>
<dbReference type="GO" id="GO:0016491">
    <property type="term" value="F:oxidoreductase activity"/>
    <property type="evidence" value="ECO:0007669"/>
    <property type="project" value="InterPro"/>
</dbReference>
<organism evidence="2">
    <name type="scientific">marine sediment metagenome</name>
    <dbReference type="NCBI Taxonomy" id="412755"/>
    <lineage>
        <taxon>unclassified sequences</taxon>
        <taxon>metagenomes</taxon>
        <taxon>ecological metagenomes</taxon>
    </lineage>
</organism>
<name>A0A0F9GL85_9ZZZZ</name>
<evidence type="ECO:0000313" key="2">
    <source>
        <dbReference type="EMBL" id="KKL70175.1"/>
    </source>
</evidence>
<accession>A0A0F9GL85</accession>
<dbReference type="SUPFAM" id="SSF47240">
    <property type="entry name" value="Ferritin-like"/>
    <property type="match status" value="1"/>
</dbReference>
<comment type="caution">
    <text evidence="2">The sequence shown here is derived from an EMBL/GenBank/DDBJ whole genome shotgun (WGS) entry which is preliminary data.</text>
</comment>
<gene>
    <name evidence="2" type="ORF">LCGC14_2107530</name>
</gene>
<dbReference type="Gene3D" id="1.10.620.20">
    <property type="entry name" value="Ribonucleotide Reductase, subunit A"/>
    <property type="match status" value="1"/>
</dbReference>
<dbReference type="Pfam" id="PF04945">
    <property type="entry name" value="YHS"/>
    <property type="match status" value="1"/>
</dbReference>